<keyword evidence="11" id="KW-1185">Reference proteome</keyword>
<evidence type="ECO:0000313" key="10">
    <source>
        <dbReference type="EMBL" id="RFZ91913.1"/>
    </source>
</evidence>
<feature type="transmembrane region" description="Helical" evidence="8">
    <location>
        <begin position="429"/>
        <end position="447"/>
    </location>
</feature>
<evidence type="ECO:0000256" key="3">
    <source>
        <dbReference type="ARBA" id="ARBA00022676"/>
    </source>
</evidence>
<keyword evidence="6 8" id="KW-1133">Transmembrane helix</keyword>
<evidence type="ECO:0000256" key="8">
    <source>
        <dbReference type="SAM" id="Phobius"/>
    </source>
</evidence>
<evidence type="ECO:0000256" key="6">
    <source>
        <dbReference type="ARBA" id="ARBA00022989"/>
    </source>
</evidence>
<organism evidence="10 11">
    <name type="scientific">Mucilaginibacter conchicola</name>
    <dbReference type="NCBI Taxonomy" id="2303333"/>
    <lineage>
        <taxon>Bacteria</taxon>
        <taxon>Pseudomonadati</taxon>
        <taxon>Bacteroidota</taxon>
        <taxon>Sphingobacteriia</taxon>
        <taxon>Sphingobacteriales</taxon>
        <taxon>Sphingobacteriaceae</taxon>
        <taxon>Mucilaginibacter</taxon>
    </lineage>
</organism>
<evidence type="ECO:0000256" key="7">
    <source>
        <dbReference type="ARBA" id="ARBA00023136"/>
    </source>
</evidence>
<evidence type="ECO:0000256" key="5">
    <source>
        <dbReference type="ARBA" id="ARBA00022692"/>
    </source>
</evidence>
<protein>
    <submittedName>
        <fullName evidence="10">Glycosyl transferase</fullName>
    </submittedName>
</protein>
<feature type="transmembrane region" description="Helical" evidence="8">
    <location>
        <begin position="179"/>
        <end position="202"/>
    </location>
</feature>
<dbReference type="AlphaFoldDB" id="A0A372NRL2"/>
<keyword evidence="7 8" id="KW-0472">Membrane</keyword>
<feature type="transmembrane region" description="Helical" evidence="8">
    <location>
        <begin position="223"/>
        <end position="242"/>
    </location>
</feature>
<evidence type="ECO:0000256" key="4">
    <source>
        <dbReference type="ARBA" id="ARBA00022679"/>
    </source>
</evidence>
<reference evidence="10 11" key="1">
    <citation type="submission" date="2018-08" db="EMBL/GenBank/DDBJ databases">
        <title>Mucilaginibacter sp. MYSH2.</title>
        <authorList>
            <person name="Seo T."/>
        </authorList>
    </citation>
    <scope>NUCLEOTIDE SEQUENCE [LARGE SCALE GENOMIC DNA]</scope>
    <source>
        <strain evidence="10 11">MYSH2</strain>
    </source>
</reference>
<feature type="transmembrane region" description="Helical" evidence="8">
    <location>
        <begin position="128"/>
        <end position="148"/>
    </location>
</feature>
<feature type="transmembrane region" description="Helical" evidence="8">
    <location>
        <begin position="100"/>
        <end position="121"/>
    </location>
</feature>
<evidence type="ECO:0000313" key="11">
    <source>
        <dbReference type="Proteomes" id="UP000264217"/>
    </source>
</evidence>
<keyword evidence="2" id="KW-1003">Cell membrane</keyword>
<dbReference type="Proteomes" id="UP000264217">
    <property type="component" value="Unassembled WGS sequence"/>
</dbReference>
<feature type="transmembrane region" description="Helical" evidence="8">
    <location>
        <begin position="379"/>
        <end position="399"/>
    </location>
</feature>
<dbReference type="GO" id="GO:0010041">
    <property type="term" value="P:response to iron(III) ion"/>
    <property type="evidence" value="ECO:0007669"/>
    <property type="project" value="TreeGrafter"/>
</dbReference>
<name>A0A372NRL2_9SPHI</name>
<evidence type="ECO:0000256" key="2">
    <source>
        <dbReference type="ARBA" id="ARBA00022475"/>
    </source>
</evidence>
<comment type="subcellular location">
    <subcellularLocation>
        <location evidence="1">Cell membrane</location>
        <topology evidence="1">Multi-pass membrane protein</topology>
    </subcellularLocation>
</comment>
<feature type="transmembrane region" description="Helical" evidence="8">
    <location>
        <begin position="26"/>
        <end position="47"/>
    </location>
</feature>
<keyword evidence="3" id="KW-0328">Glycosyltransferase</keyword>
<dbReference type="GO" id="GO:0005886">
    <property type="term" value="C:plasma membrane"/>
    <property type="evidence" value="ECO:0007669"/>
    <property type="project" value="UniProtKB-SubCell"/>
</dbReference>
<feature type="domain" description="Glycosyltransferase RgtA/B/C/D-like" evidence="9">
    <location>
        <begin position="79"/>
        <end position="233"/>
    </location>
</feature>
<dbReference type="Pfam" id="PF13231">
    <property type="entry name" value="PMT_2"/>
    <property type="match status" value="1"/>
</dbReference>
<dbReference type="InterPro" id="IPR050297">
    <property type="entry name" value="LipidA_mod_glycosyltrf_83"/>
</dbReference>
<keyword evidence="5 8" id="KW-0812">Transmembrane</keyword>
<gene>
    <name evidence="10" type="ORF">D0C36_10715</name>
</gene>
<dbReference type="EMBL" id="QWDC01000002">
    <property type="protein sequence ID" value="RFZ91913.1"/>
    <property type="molecule type" value="Genomic_DNA"/>
</dbReference>
<keyword evidence="4 10" id="KW-0808">Transferase</keyword>
<dbReference type="GO" id="GO:0016763">
    <property type="term" value="F:pentosyltransferase activity"/>
    <property type="evidence" value="ECO:0007669"/>
    <property type="project" value="TreeGrafter"/>
</dbReference>
<dbReference type="InterPro" id="IPR038731">
    <property type="entry name" value="RgtA/B/C-like"/>
</dbReference>
<evidence type="ECO:0000256" key="1">
    <source>
        <dbReference type="ARBA" id="ARBA00004651"/>
    </source>
</evidence>
<feature type="transmembrane region" description="Helical" evidence="8">
    <location>
        <begin position="289"/>
        <end position="311"/>
    </location>
</feature>
<feature type="transmembrane region" description="Helical" evidence="8">
    <location>
        <begin position="348"/>
        <end position="367"/>
    </location>
</feature>
<sequence length="568" mass="64820">MGDRGFLIYALLQVYLPYMSKQPKSLYFVLLILALVVNFAGINAGFFTDDPGLYASIAKNMVQKNDWLQLFTYNTDWLDKPHFPFWMAAMSFKIFGISAWAYRLPALIFFCLGLLYTWLFAKRFYGKDAALIAVLILATAEHILISNIDTRAEPYLMALVIGSIYHVSRYNQKGTVKHFLLAALLTACAIMTKGLFVIVAIYGALLGQMIAQKQFLKLFSGKWLLLYLATIIFTLPEFYALYVQFDMHPEKLVFDRHNVSGIKWFLWDSQFGRFANNGPIQQKKSGDPFFFIHTMLWTFLPWCLMFYFAVYKSIRKVFQKISLSEYYTISGGLLLLLLFSLSRFQLPFYTNILFPLFAIMMAPYVTSVLSKGQENLRKVFLLLFAIILPVVIIAVHIMLKPENSVMFITGIILFGLVAAWIVRQQVSSAVKIFALTCCASLFGNFYMNTVFFPKMASYNSQVKAAKYANQPQFAGSGVYSLRQSNNSFQFYCNKPVGFVALNEFKNFDPQGPVIFFASQASVDQLSAEGSKFKIIASFVDYPQENILPQFINAKTRYKVLSKAYLISK</sequence>
<dbReference type="PANTHER" id="PTHR33908:SF3">
    <property type="entry name" value="UNDECAPRENYL PHOSPHATE-ALPHA-4-AMINO-4-DEOXY-L-ARABINOSE ARABINOSYL TRANSFERASE"/>
    <property type="match status" value="1"/>
</dbReference>
<accession>A0A372NRL2</accession>
<dbReference type="GO" id="GO:0009103">
    <property type="term" value="P:lipopolysaccharide biosynthetic process"/>
    <property type="evidence" value="ECO:0007669"/>
    <property type="project" value="UniProtKB-ARBA"/>
</dbReference>
<feature type="transmembrane region" description="Helical" evidence="8">
    <location>
        <begin position="405"/>
        <end position="422"/>
    </location>
</feature>
<comment type="caution">
    <text evidence="10">The sequence shown here is derived from an EMBL/GenBank/DDBJ whole genome shotgun (WGS) entry which is preliminary data.</text>
</comment>
<proteinExistence type="predicted"/>
<evidence type="ECO:0000259" key="9">
    <source>
        <dbReference type="Pfam" id="PF13231"/>
    </source>
</evidence>
<feature type="transmembrane region" description="Helical" evidence="8">
    <location>
        <begin position="323"/>
        <end position="342"/>
    </location>
</feature>
<dbReference type="PANTHER" id="PTHR33908">
    <property type="entry name" value="MANNOSYLTRANSFERASE YKCB-RELATED"/>
    <property type="match status" value="1"/>
</dbReference>